<dbReference type="Gene3D" id="1.10.510.10">
    <property type="entry name" value="Transferase(Phosphotransferase) domain 1"/>
    <property type="match status" value="1"/>
</dbReference>
<organism evidence="2 3">
    <name type="scientific">Tritrichomonas musculus</name>
    <dbReference type="NCBI Taxonomy" id="1915356"/>
    <lineage>
        <taxon>Eukaryota</taxon>
        <taxon>Metamonada</taxon>
        <taxon>Parabasalia</taxon>
        <taxon>Tritrichomonadida</taxon>
        <taxon>Tritrichomonadidae</taxon>
        <taxon>Tritrichomonas</taxon>
    </lineage>
</organism>
<dbReference type="Proteomes" id="UP001470230">
    <property type="component" value="Unassembled WGS sequence"/>
</dbReference>
<protein>
    <submittedName>
        <fullName evidence="2">MOB kinase activator 1B</fullName>
    </submittedName>
</protein>
<comment type="caution">
    <text evidence="2">The sequence shown here is derived from an EMBL/GenBank/DDBJ whole genome shotgun (WGS) entry which is preliminary data.</text>
</comment>
<evidence type="ECO:0000259" key="1">
    <source>
        <dbReference type="PROSITE" id="PS50011"/>
    </source>
</evidence>
<dbReference type="InterPro" id="IPR000719">
    <property type="entry name" value="Prot_kinase_dom"/>
</dbReference>
<dbReference type="Pfam" id="PF00069">
    <property type="entry name" value="Pkinase"/>
    <property type="match status" value="1"/>
</dbReference>
<dbReference type="PROSITE" id="PS50011">
    <property type="entry name" value="PROTEIN_KINASE_DOM"/>
    <property type="match status" value="1"/>
</dbReference>
<feature type="domain" description="Protein kinase" evidence="1">
    <location>
        <begin position="1"/>
        <end position="134"/>
    </location>
</feature>
<accession>A0ABR2GQS4</accession>
<dbReference type="GO" id="GO:0016301">
    <property type="term" value="F:kinase activity"/>
    <property type="evidence" value="ECO:0007669"/>
    <property type="project" value="UniProtKB-KW"/>
</dbReference>
<dbReference type="Pfam" id="PF03637">
    <property type="entry name" value="Mob1_phocein"/>
    <property type="match status" value="1"/>
</dbReference>
<dbReference type="EMBL" id="JAPFFF010000071">
    <property type="protein sequence ID" value="KAK8836011.1"/>
    <property type="molecule type" value="Genomic_DNA"/>
</dbReference>
<dbReference type="SMART" id="SM01388">
    <property type="entry name" value="Mob1_phocein"/>
    <property type="match status" value="1"/>
</dbReference>
<dbReference type="PANTHER" id="PTHR22599">
    <property type="entry name" value="MPS ONE BINDER KINASE ACTIVATOR-LIKE MOB"/>
    <property type="match status" value="1"/>
</dbReference>
<dbReference type="InterPro" id="IPR036703">
    <property type="entry name" value="MOB_kinase_act_sf"/>
</dbReference>
<sequence>MDEQLFPKIGDFGLSKITSSVSPSINKQSVNNIKGTPIYMAPEIIRDEPYTNSVDVYSFAIIVYEILTGSTPFSNLNFHQLIFKIAIQNERPELTKEIPEIYQNLIKKCWAPDPKQRPTFETIVNDLRNNKDYIAEMMDAAQFYDYIDYIDQYKATFDLAHPIHVEDMKKKEENVKVVEKFFKTNEGTFIPLTKRDETNPRLTNLKRLEDICIRKVNVNPRDGFMVPEGEDRNMWILMNIHSFHSQLACLYSPIISVCTKETCPTMTAGPNYLYRWADNTTYLKPTDLPACEYIDNLMNWVKKLISPLLYEDAQFQDNFVSLSKNIIRRLFRIYAHCYHHHMDQIMDLGCIAHWNTSFKHFICFSTKFNMIPQVELAPLQPIIEKMM</sequence>
<keyword evidence="2" id="KW-0808">Transferase</keyword>
<keyword evidence="2" id="KW-0418">Kinase</keyword>
<keyword evidence="3" id="KW-1185">Reference proteome</keyword>
<evidence type="ECO:0000313" key="3">
    <source>
        <dbReference type="Proteomes" id="UP001470230"/>
    </source>
</evidence>
<reference evidence="2 3" key="1">
    <citation type="submission" date="2024-04" db="EMBL/GenBank/DDBJ databases">
        <title>Tritrichomonas musculus Genome.</title>
        <authorList>
            <person name="Alves-Ferreira E."/>
            <person name="Grigg M."/>
            <person name="Lorenzi H."/>
            <person name="Galac M."/>
        </authorList>
    </citation>
    <scope>NUCLEOTIDE SEQUENCE [LARGE SCALE GENOMIC DNA]</scope>
    <source>
        <strain evidence="2 3">EAF2021</strain>
    </source>
</reference>
<dbReference type="InterPro" id="IPR011009">
    <property type="entry name" value="Kinase-like_dom_sf"/>
</dbReference>
<dbReference type="InterPro" id="IPR005301">
    <property type="entry name" value="MOB_kinase_act_fam"/>
</dbReference>
<dbReference type="SUPFAM" id="SSF56112">
    <property type="entry name" value="Protein kinase-like (PK-like)"/>
    <property type="match status" value="1"/>
</dbReference>
<dbReference type="SUPFAM" id="SSF101152">
    <property type="entry name" value="Mob1/phocein"/>
    <property type="match status" value="1"/>
</dbReference>
<dbReference type="Gene3D" id="1.20.140.30">
    <property type="entry name" value="MOB kinase activator"/>
    <property type="match status" value="1"/>
</dbReference>
<name>A0ABR2GQS4_9EUKA</name>
<gene>
    <name evidence="2" type="ORF">M9Y10_040210</name>
</gene>
<evidence type="ECO:0000313" key="2">
    <source>
        <dbReference type="EMBL" id="KAK8836011.1"/>
    </source>
</evidence>
<proteinExistence type="predicted"/>